<reference evidence="2 3" key="1">
    <citation type="submission" date="2019-03" db="EMBL/GenBank/DDBJ databases">
        <title>First draft genome of Liparis tanakae, snailfish: a comprehensive survey of snailfish specific genes.</title>
        <authorList>
            <person name="Kim W."/>
            <person name="Song I."/>
            <person name="Jeong J.-H."/>
            <person name="Kim D."/>
            <person name="Kim S."/>
            <person name="Ryu S."/>
            <person name="Song J.Y."/>
            <person name="Lee S.K."/>
        </authorList>
    </citation>
    <scope>NUCLEOTIDE SEQUENCE [LARGE SCALE GENOMIC DNA]</scope>
    <source>
        <tissue evidence="2">Muscle</tissue>
    </source>
</reference>
<gene>
    <name evidence="2" type="ORF">EYF80_036446</name>
</gene>
<dbReference type="AlphaFoldDB" id="A0A4Z2GJB7"/>
<protein>
    <submittedName>
        <fullName evidence="2">Uncharacterized protein</fullName>
    </submittedName>
</protein>
<evidence type="ECO:0000256" key="1">
    <source>
        <dbReference type="SAM" id="MobiDB-lite"/>
    </source>
</evidence>
<name>A0A4Z2GJB7_9TELE</name>
<evidence type="ECO:0000313" key="2">
    <source>
        <dbReference type="EMBL" id="TNN53379.1"/>
    </source>
</evidence>
<comment type="caution">
    <text evidence="2">The sequence shown here is derived from an EMBL/GenBank/DDBJ whole genome shotgun (WGS) entry which is preliminary data.</text>
</comment>
<accession>A0A4Z2GJB7</accession>
<proteinExistence type="predicted"/>
<organism evidence="2 3">
    <name type="scientific">Liparis tanakae</name>
    <name type="common">Tanaka's snailfish</name>
    <dbReference type="NCBI Taxonomy" id="230148"/>
    <lineage>
        <taxon>Eukaryota</taxon>
        <taxon>Metazoa</taxon>
        <taxon>Chordata</taxon>
        <taxon>Craniata</taxon>
        <taxon>Vertebrata</taxon>
        <taxon>Euteleostomi</taxon>
        <taxon>Actinopterygii</taxon>
        <taxon>Neopterygii</taxon>
        <taxon>Teleostei</taxon>
        <taxon>Neoteleostei</taxon>
        <taxon>Acanthomorphata</taxon>
        <taxon>Eupercaria</taxon>
        <taxon>Perciformes</taxon>
        <taxon>Cottioidei</taxon>
        <taxon>Cottales</taxon>
        <taxon>Liparidae</taxon>
        <taxon>Liparis</taxon>
    </lineage>
</organism>
<evidence type="ECO:0000313" key="3">
    <source>
        <dbReference type="Proteomes" id="UP000314294"/>
    </source>
</evidence>
<dbReference type="Proteomes" id="UP000314294">
    <property type="component" value="Unassembled WGS sequence"/>
</dbReference>
<dbReference type="EMBL" id="SRLO01000518">
    <property type="protein sequence ID" value="TNN53379.1"/>
    <property type="molecule type" value="Genomic_DNA"/>
</dbReference>
<keyword evidence="3" id="KW-1185">Reference proteome</keyword>
<feature type="compositionally biased region" description="Polar residues" evidence="1">
    <location>
        <begin position="64"/>
        <end position="78"/>
    </location>
</feature>
<sequence length="92" mass="10090">MSLRLSLSSRISCKSCSMKDILLCCSSAADFSFWILEPSVGLSTLPRIVLRRRAVSSKIRSKRSSGTWSLAASMSSMTPVRDTSGWKGEDNL</sequence>
<feature type="region of interest" description="Disordered" evidence="1">
    <location>
        <begin position="64"/>
        <end position="92"/>
    </location>
</feature>